<dbReference type="AlphaFoldDB" id="A0A918I2W9"/>
<evidence type="ECO:0000313" key="2">
    <source>
        <dbReference type="EMBL" id="GGU60624.1"/>
    </source>
</evidence>
<proteinExistence type="predicted"/>
<keyword evidence="3" id="KW-1185">Reference proteome</keyword>
<protein>
    <recommendedName>
        <fullName evidence="4">Outer membrane lipoprotein carrier protein LolA</fullName>
    </recommendedName>
</protein>
<name>A0A918I2W9_9ACTN</name>
<dbReference type="EMBL" id="BMTP01000018">
    <property type="protein sequence ID" value="GGU60624.1"/>
    <property type="molecule type" value="Genomic_DNA"/>
</dbReference>
<evidence type="ECO:0000313" key="3">
    <source>
        <dbReference type="Proteomes" id="UP000636661"/>
    </source>
</evidence>
<accession>A0A918I2W9</accession>
<dbReference type="RefSeq" id="WP_189554142.1">
    <property type="nucleotide sequence ID" value="NZ_BMTP01000018.1"/>
</dbReference>
<dbReference type="Gene3D" id="2.50.20.10">
    <property type="entry name" value="Lipoprotein localisation LolA/LolB/LppX"/>
    <property type="match status" value="1"/>
</dbReference>
<dbReference type="PANTHER" id="PTHR37507">
    <property type="entry name" value="SPORULATION PROTEIN YDCC"/>
    <property type="match status" value="1"/>
</dbReference>
<gene>
    <name evidence="2" type="ORF">GCM10010274_56880</name>
</gene>
<dbReference type="PANTHER" id="PTHR37507:SF2">
    <property type="entry name" value="SPORULATION PROTEIN YDCC"/>
    <property type="match status" value="1"/>
</dbReference>
<dbReference type="InterPro" id="IPR029046">
    <property type="entry name" value="LolA/LolB/LppX"/>
</dbReference>
<feature type="region of interest" description="Disordered" evidence="1">
    <location>
        <begin position="147"/>
        <end position="178"/>
    </location>
</feature>
<reference evidence="2" key="1">
    <citation type="journal article" date="2014" name="Int. J. Syst. Evol. Microbiol.">
        <title>Complete genome sequence of Corynebacterium casei LMG S-19264T (=DSM 44701T), isolated from a smear-ripened cheese.</title>
        <authorList>
            <consortium name="US DOE Joint Genome Institute (JGI-PGF)"/>
            <person name="Walter F."/>
            <person name="Albersmeier A."/>
            <person name="Kalinowski J."/>
            <person name="Ruckert C."/>
        </authorList>
    </citation>
    <scope>NUCLEOTIDE SEQUENCE</scope>
    <source>
        <strain evidence="2">JCM 4391</strain>
    </source>
</reference>
<evidence type="ECO:0008006" key="4">
    <source>
        <dbReference type="Google" id="ProtNLM"/>
    </source>
</evidence>
<dbReference type="Proteomes" id="UP000636661">
    <property type="component" value="Unassembled WGS sequence"/>
</dbReference>
<reference evidence="2" key="2">
    <citation type="submission" date="2020-09" db="EMBL/GenBank/DDBJ databases">
        <authorList>
            <person name="Sun Q."/>
            <person name="Ohkuma M."/>
        </authorList>
    </citation>
    <scope>NUCLEOTIDE SEQUENCE</scope>
    <source>
        <strain evidence="2">JCM 4391</strain>
    </source>
</reference>
<sequence length="397" mass="39828">MAPNDSAGRRRTARYAVPVAVAGVAAATIGLVPALAASGDPELPEITAQQLMERIAASDVQQLSGTVKVTTDLGLPSVAGLGGDLGGAAGGDEGIGKLLELASGTHTLRVAADGPDKQRLTVVDDASAEYSLVRDGEDVWAYDGASKEAVHSKEAAPSGAARSDDGARTAPGLPSGPATPKALVDEALKAVDATTSVTVDGTARIAGRDAYQLVIKPKQSGSTIGSIKVAVDAGNGVPLKFTLTPSGGGKAAIDAGFTKVDFAKPDASTFDFTPPEGAKVIEEPAGAAEHAVPREKGGKGAPEDFAGEDDLNVIGEGWTSIARLAGPSGGVPSDLPEDAPAEAQQFLDALGDKVTGKFGSGTVFKTRLVNALMTDDGRVYVGAVTPGALVDAANADK</sequence>
<dbReference type="SUPFAM" id="SSF89392">
    <property type="entry name" value="Prokaryotic lipoproteins and lipoprotein localization factors"/>
    <property type="match status" value="1"/>
</dbReference>
<organism evidence="2 3">
    <name type="scientific">Streptomyces lavendofoliae</name>
    <dbReference type="NCBI Taxonomy" id="67314"/>
    <lineage>
        <taxon>Bacteria</taxon>
        <taxon>Bacillati</taxon>
        <taxon>Actinomycetota</taxon>
        <taxon>Actinomycetes</taxon>
        <taxon>Kitasatosporales</taxon>
        <taxon>Streptomycetaceae</taxon>
        <taxon>Streptomyces</taxon>
    </lineage>
</organism>
<comment type="caution">
    <text evidence="2">The sequence shown here is derived from an EMBL/GenBank/DDBJ whole genome shotgun (WGS) entry which is preliminary data.</text>
</comment>
<dbReference type="InterPro" id="IPR052944">
    <property type="entry name" value="Sporulation_related"/>
</dbReference>
<evidence type="ECO:0000256" key="1">
    <source>
        <dbReference type="SAM" id="MobiDB-lite"/>
    </source>
</evidence>